<protein>
    <submittedName>
        <fullName evidence="2">Uncharacterized protein</fullName>
    </submittedName>
</protein>
<keyword evidence="3" id="KW-1185">Reference proteome</keyword>
<organism evidence="2 3">
    <name type="scientific">Flemingia macrophylla</name>
    <dbReference type="NCBI Taxonomy" id="520843"/>
    <lineage>
        <taxon>Eukaryota</taxon>
        <taxon>Viridiplantae</taxon>
        <taxon>Streptophyta</taxon>
        <taxon>Embryophyta</taxon>
        <taxon>Tracheophyta</taxon>
        <taxon>Spermatophyta</taxon>
        <taxon>Magnoliopsida</taxon>
        <taxon>eudicotyledons</taxon>
        <taxon>Gunneridae</taxon>
        <taxon>Pentapetalae</taxon>
        <taxon>rosids</taxon>
        <taxon>fabids</taxon>
        <taxon>Fabales</taxon>
        <taxon>Fabaceae</taxon>
        <taxon>Papilionoideae</taxon>
        <taxon>50 kb inversion clade</taxon>
        <taxon>NPAAA clade</taxon>
        <taxon>indigoferoid/millettioid clade</taxon>
        <taxon>Phaseoleae</taxon>
        <taxon>Flemingia</taxon>
    </lineage>
</organism>
<name>A0ABD1N9T0_9FABA</name>
<dbReference type="Proteomes" id="UP001603857">
    <property type="component" value="Unassembled WGS sequence"/>
</dbReference>
<feature type="region of interest" description="Disordered" evidence="1">
    <location>
        <begin position="82"/>
        <end position="116"/>
    </location>
</feature>
<proteinExistence type="predicted"/>
<comment type="caution">
    <text evidence="2">The sequence shown here is derived from an EMBL/GenBank/DDBJ whole genome shotgun (WGS) entry which is preliminary data.</text>
</comment>
<accession>A0ABD1N9T0</accession>
<evidence type="ECO:0000313" key="3">
    <source>
        <dbReference type="Proteomes" id="UP001603857"/>
    </source>
</evidence>
<evidence type="ECO:0000256" key="1">
    <source>
        <dbReference type="SAM" id="MobiDB-lite"/>
    </source>
</evidence>
<dbReference type="EMBL" id="JBGMDY010000002">
    <property type="protein sequence ID" value="KAL2344477.1"/>
    <property type="molecule type" value="Genomic_DNA"/>
</dbReference>
<sequence length="133" mass="14890">MDGASDELMADAERGIQLGSLRILRKSVVAGYFPPHILHSEIPRLVAVGGLVGLRIDVLGRDEPTLDVEVIQSSGTIGLVNPIGHYPRRRNNNKVQDEATQEQKAYNTKTRHDDPREFEKCGTHWPWNARIPD</sequence>
<evidence type="ECO:0000313" key="2">
    <source>
        <dbReference type="EMBL" id="KAL2344477.1"/>
    </source>
</evidence>
<gene>
    <name evidence="2" type="ORF">Fmac_005762</name>
</gene>
<reference evidence="2 3" key="1">
    <citation type="submission" date="2024-08" db="EMBL/GenBank/DDBJ databases">
        <title>Insights into the chromosomal genome structure of Flemingia macrophylla.</title>
        <authorList>
            <person name="Ding Y."/>
            <person name="Zhao Y."/>
            <person name="Bi W."/>
            <person name="Wu M."/>
            <person name="Zhao G."/>
            <person name="Gong Y."/>
            <person name="Li W."/>
            <person name="Zhang P."/>
        </authorList>
    </citation>
    <scope>NUCLEOTIDE SEQUENCE [LARGE SCALE GENOMIC DNA]</scope>
    <source>
        <strain evidence="2">DYQJB</strain>
        <tissue evidence="2">Leaf</tissue>
    </source>
</reference>
<dbReference type="AlphaFoldDB" id="A0ABD1N9T0"/>